<dbReference type="PANTHER" id="PTHR32370">
    <property type="entry name" value="OS12G0117600 PROTEIN"/>
    <property type="match status" value="1"/>
</dbReference>
<evidence type="ECO:0000256" key="1">
    <source>
        <dbReference type="ARBA" id="ARBA00004906"/>
    </source>
</evidence>
<feature type="compositionally biased region" description="Basic residues" evidence="3">
    <location>
        <begin position="711"/>
        <end position="721"/>
    </location>
</feature>
<dbReference type="InterPro" id="IPR000210">
    <property type="entry name" value="BTB/POZ_dom"/>
</dbReference>
<dbReference type="InterPro" id="IPR027356">
    <property type="entry name" value="NPH3_dom"/>
</dbReference>
<dbReference type="Proteomes" id="UP000824469">
    <property type="component" value="Unassembled WGS sequence"/>
</dbReference>
<dbReference type="InterPro" id="IPR011333">
    <property type="entry name" value="SKP1/BTB/POZ_sf"/>
</dbReference>
<evidence type="ECO:0000256" key="3">
    <source>
        <dbReference type="SAM" id="MobiDB-lite"/>
    </source>
</evidence>
<accession>A0AA38FPL0</accession>
<keyword evidence="2" id="KW-0833">Ubl conjugation pathway</keyword>
<sequence length="721" mass="80780">MIKELLRYEGRVSSEYEEVFKVGQGELRSELVKQTCFKCLFLNPHEQYEACDDEVELVADGYAWFPDRKNVVLLLVAEAYAYFIITMECEKLGSKPDGFERRGRAWFCTTGLPSDIVIEVEEMSFHLHKFPLMSRSGKLTRLITEFNEEEICCLSLSDVPGGPEAFELAAKFCYGMKLEITPLNVAALHCIADYLEMTEEFGEGNLCKKTEGFLIQVVLRSWKDSVLTLQSCDTFILHAERLQIVKKCVDSIAMKACTDPGLLGWPMREHEGLQSPGGSILWNGISTGARHIQPQPDWWYEDIAALSLPLYSLVISAMEEKDIRSEIIAGAVVHYAKKSIPGLTRRQAGGAHGGPPLGSAPHETTQREIVETIESLLPVQKNVVSSKFLFGLLRTGIILNASESCRSNLEKRIGMQLEQVTLDDILIPSYSYNVETLYDVECVQRIVQHCLFFDQQAPESVHQGFEEGSFIGSPSLTPLTKVGKLVDAFLAEVAPDVNLKPDKFQSLAESLPNYARLYDDGLYRAIDLFLKAHPWLTESEREKLCNSLDCQKLTLEACTHAAQNERLPLRVVVQVLFFEQLQLRNAIAGSYIAADTADPARPSRFNPTSDFGILGSVMPGEGWNGVLRENQVLKMDMNTIKSKVTDLERECTTIRQAIRKIEKPKIAVSSKARNIISKFGCKFRTQVCDSQERTIVAVQNPDGGSIDTPRKSRHRRSTSVS</sequence>
<dbReference type="Pfam" id="PF03000">
    <property type="entry name" value="NPH3"/>
    <property type="match status" value="1"/>
</dbReference>
<evidence type="ECO:0000259" key="4">
    <source>
        <dbReference type="PROSITE" id="PS50097"/>
    </source>
</evidence>
<dbReference type="SUPFAM" id="SSF54695">
    <property type="entry name" value="POZ domain"/>
    <property type="match status" value="1"/>
</dbReference>
<dbReference type="PROSITE" id="PS51649">
    <property type="entry name" value="NPH3"/>
    <property type="match status" value="1"/>
</dbReference>
<comment type="caution">
    <text evidence="6">The sequence shown here is derived from an EMBL/GenBank/DDBJ whole genome shotgun (WGS) entry which is preliminary data.</text>
</comment>
<feature type="domain" description="BTB" evidence="4">
    <location>
        <begin position="114"/>
        <end position="182"/>
    </location>
</feature>
<dbReference type="EMBL" id="JAHRHJ020000007">
    <property type="protein sequence ID" value="KAH9307679.1"/>
    <property type="molecule type" value="Genomic_DNA"/>
</dbReference>
<dbReference type="Gene3D" id="3.30.710.10">
    <property type="entry name" value="Potassium Channel Kv1.1, Chain A"/>
    <property type="match status" value="1"/>
</dbReference>
<dbReference type="AlphaFoldDB" id="A0AA38FPL0"/>
<dbReference type="SMART" id="SM00225">
    <property type="entry name" value="BTB"/>
    <property type="match status" value="1"/>
</dbReference>
<keyword evidence="7" id="KW-1185">Reference proteome</keyword>
<evidence type="ECO:0008006" key="8">
    <source>
        <dbReference type="Google" id="ProtNLM"/>
    </source>
</evidence>
<evidence type="ECO:0000256" key="2">
    <source>
        <dbReference type="ARBA" id="ARBA00022786"/>
    </source>
</evidence>
<evidence type="ECO:0000259" key="5">
    <source>
        <dbReference type="PROSITE" id="PS51649"/>
    </source>
</evidence>
<gene>
    <name evidence="6" type="ORF">KI387_035590</name>
</gene>
<organism evidence="6 7">
    <name type="scientific">Taxus chinensis</name>
    <name type="common">Chinese yew</name>
    <name type="synonym">Taxus wallichiana var. chinensis</name>
    <dbReference type="NCBI Taxonomy" id="29808"/>
    <lineage>
        <taxon>Eukaryota</taxon>
        <taxon>Viridiplantae</taxon>
        <taxon>Streptophyta</taxon>
        <taxon>Embryophyta</taxon>
        <taxon>Tracheophyta</taxon>
        <taxon>Spermatophyta</taxon>
        <taxon>Pinopsida</taxon>
        <taxon>Pinidae</taxon>
        <taxon>Conifers II</taxon>
        <taxon>Cupressales</taxon>
        <taxon>Taxaceae</taxon>
        <taxon>Taxus</taxon>
    </lineage>
</organism>
<reference evidence="6 7" key="1">
    <citation type="journal article" date="2021" name="Nat. Plants">
        <title>The Taxus genome provides insights into paclitaxel biosynthesis.</title>
        <authorList>
            <person name="Xiong X."/>
            <person name="Gou J."/>
            <person name="Liao Q."/>
            <person name="Li Y."/>
            <person name="Zhou Q."/>
            <person name="Bi G."/>
            <person name="Li C."/>
            <person name="Du R."/>
            <person name="Wang X."/>
            <person name="Sun T."/>
            <person name="Guo L."/>
            <person name="Liang H."/>
            <person name="Lu P."/>
            <person name="Wu Y."/>
            <person name="Zhang Z."/>
            <person name="Ro D.K."/>
            <person name="Shang Y."/>
            <person name="Huang S."/>
            <person name="Yan J."/>
        </authorList>
    </citation>
    <scope>NUCLEOTIDE SEQUENCE [LARGE SCALE GENOMIC DNA]</scope>
    <source>
        <strain evidence="6">Ta-2019</strain>
    </source>
</reference>
<dbReference type="PROSITE" id="PS50097">
    <property type="entry name" value="BTB"/>
    <property type="match status" value="1"/>
</dbReference>
<proteinExistence type="predicted"/>
<name>A0AA38FPL0_TAXCH</name>
<evidence type="ECO:0000313" key="7">
    <source>
        <dbReference type="Proteomes" id="UP000824469"/>
    </source>
</evidence>
<comment type="pathway">
    <text evidence="1">Protein modification; protein ubiquitination.</text>
</comment>
<evidence type="ECO:0000313" key="6">
    <source>
        <dbReference type="EMBL" id="KAH9307679.1"/>
    </source>
</evidence>
<feature type="region of interest" description="Disordered" evidence="3">
    <location>
        <begin position="699"/>
        <end position="721"/>
    </location>
</feature>
<dbReference type="InterPro" id="IPR043454">
    <property type="entry name" value="NPH3/RPT2-like"/>
</dbReference>
<feature type="domain" description="NPH3" evidence="5">
    <location>
        <begin position="297"/>
        <end position="582"/>
    </location>
</feature>
<dbReference type="Pfam" id="PF00651">
    <property type="entry name" value="BTB"/>
    <property type="match status" value="1"/>
</dbReference>
<dbReference type="CDD" id="cd18312">
    <property type="entry name" value="BTB_POZ_NPY3-like"/>
    <property type="match status" value="1"/>
</dbReference>
<dbReference type="OMA" id="KACTDPG"/>
<protein>
    <recommendedName>
        <fullName evidence="8">BTB/POZ domain-containing protein</fullName>
    </recommendedName>
</protein>